<accession>A0A0X8X6B5</accession>
<dbReference type="RefSeq" id="WP_096406337.1">
    <property type="nucleotide sequence ID" value="NZ_AP017372.2"/>
</dbReference>
<sequence>MRKGVIALGIFGLVAATAAAYARLNADLVHFRVAEWIAPLGYTEIAGEHLGRSVELGLSHPDRLREAALELLRRDEADAAFAAIDRLCGQGELEPGLRAILAGHLDRLGHPDRARSLYDGAQLTPQGTMHYAELLRRADKHEAAIDLYRNLLQRLPPDDGAAPEFPSRADVRLAWAETLAWNGAYAHAEAVLAELLEQRPEHRPARLLRARVLAWGGNPDAAIEAYRHYLGDTP</sequence>
<dbReference type="AlphaFoldDB" id="A0A0X8X6B5"/>
<evidence type="ECO:0000313" key="1">
    <source>
        <dbReference type="EMBL" id="BAU56460.2"/>
    </source>
</evidence>
<dbReference type="KEGG" id="hhk:HH1059_23890"/>
<organism evidence="1 2">
    <name type="scientific">Halorhodospira halochloris</name>
    <name type="common">Ectothiorhodospira halochloris</name>
    <dbReference type="NCBI Taxonomy" id="1052"/>
    <lineage>
        <taxon>Bacteria</taxon>
        <taxon>Pseudomonadati</taxon>
        <taxon>Pseudomonadota</taxon>
        <taxon>Gammaproteobacteria</taxon>
        <taxon>Chromatiales</taxon>
        <taxon>Ectothiorhodospiraceae</taxon>
        <taxon>Halorhodospira</taxon>
    </lineage>
</organism>
<dbReference type="Pfam" id="PF14559">
    <property type="entry name" value="TPR_19"/>
    <property type="match status" value="1"/>
</dbReference>
<dbReference type="InterPro" id="IPR011990">
    <property type="entry name" value="TPR-like_helical_dom_sf"/>
</dbReference>
<evidence type="ECO:0000313" key="2">
    <source>
        <dbReference type="Proteomes" id="UP000218890"/>
    </source>
</evidence>
<keyword evidence="2" id="KW-1185">Reference proteome</keyword>
<proteinExistence type="predicted"/>
<name>A0A0X8X6B5_HALHR</name>
<dbReference type="SUPFAM" id="SSF48452">
    <property type="entry name" value="TPR-like"/>
    <property type="match status" value="2"/>
</dbReference>
<protein>
    <recommendedName>
        <fullName evidence="3">Tetratricopeptide repeat protein</fullName>
    </recommendedName>
</protein>
<reference evidence="1" key="1">
    <citation type="submission" date="2016-02" db="EMBL/GenBank/DDBJ databases">
        <title>Halorhodospira halochloris DSM-1059 complete genome, version 2.</title>
        <authorList>
            <person name="Tsukatani Y."/>
        </authorList>
    </citation>
    <scope>NUCLEOTIDE SEQUENCE</scope>
    <source>
        <strain evidence="1">DSM 1059</strain>
    </source>
</reference>
<evidence type="ECO:0008006" key="3">
    <source>
        <dbReference type="Google" id="ProtNLM"/>
    </source>
</evidence>
<dbReference type="Proteomes" id="UP000218890">
    <property type="component" value="Chromosome"/>
</dbReference>
<gene>
    <name evidence="1" type="ORF">HH1059_23890</name>
</gene>
<dbReference type="OrthoDB" id="21964at72276"/>
<dbReference type="EMBL" id="AP017372">
    <property type="protein sequence ID" value="BAU56460.2"/>
    <property type="molecule type" value="Genomic_DNA"/>
</dbReference>
<dbReference type="Gene3D" id="1.25.40.10">
    <property type="entry name" value="Tetratricopeptide repeat domain"/>
    <property type="match status" value="2"/>
</dbReference>